<reference evidence="1 2" key="1">
    <citation type="submission" date="2021-03" db="EMBL/GenBank/DDBJ databases">
        <title>Enterococcal diversity collection.</title>
        <authorList>
            <person name="Gilmore M.S."/>
            <person name="Schwartzman J."/>
            <person name="Van Tyne D."/>
            <person name="Martin M."/>
            <person name="Earl A.M."/>
            <person name="Manson A.L."/>
            <person name="Straub T."/>
            <person name="Salamzade R."/>
            <person name="Saavedra J."/>
            <person name="Lebreton F."/>
            <person name="Prichula J."/>
            <person name="Schaufler K."/>
            <person name="Gaca A."/>
            <person name="Sgardioli B."/>
            <person name="Wagenaar J."/>
            <person name="Strong T."/>
        </authorList>
    </citation>
    <scope>NUCLEOTIDE SEQUENCE [LARGE SCALE GENOMIC DNA]</scope>
    <source>
        <strain evidence="1 2">DIV0869a</strain>
    </source>
</reference>
<protein>
    <recommendedName>
        <fullName evidence="3">CMP/dCMP-type deaminase domain-containing protein</fullName>
    </recommendedName>
</protein>
<dbReference type="EMBL" id="JAFLWD010000009">
    <property type="protein sequence ID" value="MBO0439610.1"/>
    <property type="molecule type" value="Genomic_DNA"/>
</dbReference>
<dbReference type="RefSeq" id="WP_207111697.1">
    <property type="nucleotide sequence ID" value="NZ_JAFLWD010000009.1"/>
</dbReference>
<sequence>MYPINFYILKKRLNTEEYKNQYNQDIILQELFYPISLLEFYNNEYNKKIEKEVLSKMEKLDNNHRNLVLFKRFAFEEINSTLEIDDNFKYEYKKMELINKLLEFNKYRQAEIKSRYKTATIYTNEILNELPLEILKELWIQHLVYRLFFAIDSEKYKNVVKLLQIETAIETDRFNQIEKFNSNETLTLIDDIYRDRQSDIQSVMLLKNVSALSLGTFTTAAEKTEFDIPKFIEKIIYDKSNSEYSLKDYNKCFATMLIDKTKRYSISGYFDNDFMKEFEYIMRQYFGGYERIEIEDSTRFYIEGKKYVNHIKFIREEMFLTNFLERDPRGFDRFRRDECFKFCKKNSVITTGKREYKIELTRKKRMFSCCETKLLSFAINQNKPIRLFIRYSPCKICQQFIDNMSLLKISYSSIYLNDLSDTKFNELKDLAEKVDSKGFSSRCNRYKSK</sequence>
<organism evidence="1 2">
    <name type="scientific">Candidatus Enterococcus ikei</name>
    <dbReference type="NCBI Taxonomy" id="2815326"/>
    <lineage>
        <taxon>Bacteria</taxon>
        <taxon>Bacillati</taxon>
        <taxon>Bacillota</taxon>
        <taxon>Bacilli</taxon>
        <taxon>Lactobacillales</taxon>
        <taxon>Enterococcaceae</taxon>
        <taxon>Enterococcus</taxon>
    </lineage>
</organism>
<comment type="caution">
    <text evidence="1">The sequence shown here is derived from an EMBL/GenBank/DDBJ whole genome shotgun (WGS) entry which is preliminary data.</text>
</comment>
<proteinExistence type="predicted"/>
<name>A0ABS3GXQ6_9ENTE</name>
<keyword evidence="2" id="KW-1185">Reference proteome</keyword>
<accession>A0ABS3GXQ6</accession>
<evidence type="ECO:0008006" key="3">
    <source>
        <dbReference type="Google" id="ProtNLM"/>
    </source>
</evidence>
<evidence type="ECO:0000313" key="1">
    <source>
        <dbReference type="EMBL" id="MBO0439610.1"/>
    </source>
</evidence>
<dbReference type="Proteomes" id="UP000664632">
    <property type="component" value="Unassembled WGS sequence"/>
</dbReference>
<gene>
    <name evidence="1" type="ORF">JZO69_04520</name>
</gene>
<evidence type="ECO:0000313" key="2">
    <source>
        <dbReference type="Proteomes" id="UP000664632"/>
    </source>
</evidence>